<dbReference type="InterPro" id="IPR017932">
    <property type="entry name" value="GATase_2_dom"/>
</dbReference>
<evidence type="ECO:0000256" key="7">
    <source>
        <dbReference type="ARBA" id="ARBA00022679"/>
    </source>
</evidence>
<dbReference type="NCBIfam" id="TIGR01135">
    <property type="entry name" value="glmS"/>
    <property type="match status" value="1"/>
</dbReference>
<dbReference type="GO" id="GO:0005829">
    <property type="term" value="C:cytosol"/>
    <property type="evidence" value="ECO:0007669"/>
    <property type="project" value="TreeGrafter"/>
</dbReference>
<dbReference type="GO" id="GO:0006002">
    <property type="term" value="P:fructose 6-phosphate metabolic process"/>
    <property type="evidence" value="ECO:0007669"/>
    <property type="project" value="TreeGrafter"/>
</dbReference>
<gene>
    <name evidence="10 13" type="primary">glmS</name>
    <name evidence="13" type="ORF">DS832_03940</name>
</gene>
<accession>A0A3R6W6Q0</accession>
<comment type="subcellular location">
    <subcellularLocation>
        <location evidence="2 10">Cytoplasm</location>
    </subcellularLocation>
</comment>
<feature type="active site" description="Nucleophile; for GATase activity" evidence="10">
    <location>
        <position position="2"/>
    </location>
</feature>
<feature type="domain" description="SIS" evidence="12">
    <location>
        <begin position="456"/>
        <end position="593"/>
    </location>
</feature>
<dbReference type="SUPFAM" id="SSF53697">
    <property type="entry name" value="SIS domain"/>
    <property type="match status" value="1"/>
</dbReference>
<evidence type="ECO:0000256" key="6">
    <source>
        <dbReference type="ARBA" id="ARBA00022576"/>
    </source>
</evidence>
<dbReference type="Gene3D" id="3.60.20.10">
    <property type="entry name" value="Glutamine Phosphoribosylpyrophosphate, subunit 1, domain 1"/>
    <property type="match status" value="1"/>
</dbReference>
<evidence type="ECO:0000256" key="8">
    <source>
        <dbReference type="ARBA" id="ARBA00022737"/>
    </source>
</evidence>
<comment type="function">
    <text evidence="10">Catalyzes the first step in hexosamine metabolism, converting fructose-6P into glucosamine-6P using glutamine as a nitrogen source.</text>
</comment>
<evidence type="ECO:0000313" key="13">
    <source>
        <dbReference type="EMBL" id="RHW47310.1"/>
    </source>
</evidence>
<comment type="caution">
    <text evidence="13">The sequence shown here is derived from an EMBL/GenBank/DDBJ whole genome shotgun (WGS) entry which is preliminary data.</text>
</comment>
<dbReference type="Pfam" id="PF13522">
    <property type="entry name" value="GATase_6"/>
    <property type="match status" value="1"/>
</dbReference>
<dbReference type="CDD" id="cd05008">
    <property type="entry name" value="SIS_GlmS_GlmD_1"/>
    <property type="match status" value="1"/>
</dbReference>
<dbReference type="NCBIfam" id="NF001484">
    <property type="entry name" value="PRK00331.1"/>
    <property type="match status" value="1"/>
</dbReference>
<reference evidence="13 14" key="1">
    <citation type="submission" date="2018-07" db="EMBL/GenBank/DDBJ databases">
        <title>Genome sequences of six Lactobacillus spp. isolated from bumble bee guts.</title>
        <authorList>
            <person name="Motta E.V.S."/>
            <person name="Moran N.A."/>
        </authorList>
    </citation>
    <scope>NUCLEOTIDE SEQUENCE [LARGE SCALE GENOMIC DNA]</scope>
    <source>
        <strain evidence="13 14">LV-8.1</strain>
    </source>
</reference>
<feature type="active site" description="For Fru-6P isomerization activity" evidence="10">
    <location>
        <position position="598"/>
    </location>
</feature>
<dbReference type="PROSITE" id="PS51464">
    <property type="entry name" value="SIS"/>
    <property type="match status" value="2"/>
</dbReference>
<evidence type="ECO:0000256" key="3">
    <source>
        <dbReference type="ARBA" id="ARBA00012916"/>
    </source>
</evidence>
<dbReference type="PANTHER" id="PTHR10937">
    <property type="entry name" value="GLUCOSAMINE--FRUCTOSE-6-PHOSPHATE AMINOTRANSFERASE, ISOMERIZING"/>
    <property type="match status" value="1"/>
</dbReference>
<dbReference type="RefSeq" id="WP_118910446.1">
    <property type="nucleotide sequence ID" value="NZ_QOCS01000008.1"/>
</dbReference>
<keyword evidence="5 10" id="KW-0963">Cytoplasm</keyword>
<keyword evidence="7 10" id="KW-0808">Transferase</keyword>
<protein>
    <recommendedName>
        <fullName evidence="4 10">Glutamine--fructose-6-phosphate aminotransferase [isomerizing]</fullName>
        <ecNumber evidence="3 10">2.6.1.16</ecNumber>
    </recommendedName>
    <alternativeName>
        <fullName evidence="10">D-fructose-6-phosphate amidotransferase</fullName>
    </alternativeName>
    <alternativeName>
        <fullName evidence="10">GFAT</fullName>
    </alternativeName>
    <alternativeName>
        <fullName evidence="10">Glucosamine-6-phosphate synthase</fullName>
    </alternativeName>
    <alternativeName>
        <fullName evidence="10">Hexosephosphate aminotransferase</fullName>
    </alternativeName>
    <alternativeName>
        <fullName evidence="10">L-glutamine--D-fructose-6-phosphate amidotransferase</fullName>
    </alternativeName>
</protein>
<dbReference type="GO" id="GO:0005975">
    <property type="term" value="P:carbohydrate metabolic process"/>
    <property type="evidence" value="ECO:0007669"/>
    <property type="project" value="UniProtKB-UniRule"/>
</dbReference>
<dbReference type="InterPro" id="IPR005855">
    <property type="entry name" value="GFAT"/>
</dbReference>
<dbReference type="CDD" id="cd05009">
    <property type="entry name" value="SIS_GlmS_GlmD_2"/>
    <property type="match status" value="1"/>
</dbReference>
<keyword evidence="9" id="KW-0315">Glutamine amidotransferase</keyword>
<dbReference type="GO" id="GO:0097367">
    <property type="term" value="F:carbohydrate derivative binding"/>
    <property type="evidence" value="ECO:0007669"/>
    <property type="project" value="InterPro"/>
</dbReference>
<keyword evidence="6 10" id="KW-0032">Aminotransferase</keyword>
<dbReference type="HAMAP" id="MF_00164">
    <property type="entry name" value="GlmS"/>
    <property type="match status" value="1"/>
</dbReference>
<dbReference type="EC" id="2.6.1.16" evidence="3 10"/>
<evidence type="ECO:0000259" key="12">
    <source>
        <dbReference type="PROSITE" id="PS51464"/>
    </source>
</evidence>
<dbReference type="AlphaFoldDB" id="A0A3R6W6Q0"/>
<dbReference type="PANTHER" id="PTHR10937:SF0">
    <property type="entry name" value="GLUTAMINE--FRUCTOSE-6-PHOSPHATE TRANSAMINASE (ISOMERIZING)"/>
    <property type="match status" value="1"/>
</dbReference>
<evidence type="ECO:0000259" key="11">
    <source>
        <dbReference type="PROSITE" id="PS51278"/>
    </source>
</evidence>
<dbReference type="Proteomes" id="UP000284822">
    <property type="component" value="Unassembled WGS sequence"/>
</dbReference>
<sequence length="603" mass="66273">MCGIVGVVGNPNTTEILLSGLKKLEYRGYDSAGIYFNNQEGHDALIKRTGKIVNLQNAITNADQGLSGIGHTRWATHGEPSQSNAHPHFSQDRRFYLVHNGVITNFAELKQEYLRDVPFQSDTDTEVVVQLIAYFASTEHLNAQQALQKTLQLLEGSYAFALMDRQEPDKLFIAKNKSPLLIGLAKGFNVICSDALAMLDQTNTFMEIHDGELGIITKDHIQLFNLEGQTIERQSYKVEMDADDVSKGTYDNYMLKEIDEQPAVLRRISEHYYHNGQVSISSQLLTALQQADRLYIVAAGTSYHAGLVGKQLFEDLADVPVEVQLASEFGHHLPKLSAKPFFVFLSQSGETADSRQVLDKVRQLDCPTLTVTNVANSTLAREADFALPLCAGPEIAVASTKAYVAQIAVQAVIAQSLGIQKGLNAAKKIDIDNQLSLAANAIQTIVDQKDYLKQLTHDYFYNQMAAFFIGRGNGYATALEAALKLKEVSYIHAEGFAAGELKHGTIALIEEQTPVVAFVLEKSTAAHTRSNVKEVLSRGAHALIISKKDLSNANDQIVLADIDERLMPLVAIVPAQLFAYYAAIEHGNDVDQPRNLAKSVTVE</sequence>
<feature type="domain" description="Glutamine amidotransferase type-2" evidence="11">
    <location>
        <begin position="2"/>
        <end position="219"/>
    </location>
</feature>
<dbReference type="InterPro" id="IPR035466">
    <property type="entry name" value="GlmS/AgaS_SIS"/>
</dbReference>
<dbReference type="EMBL" id="QOCS01000008">
    <property type="protein sequence ID" value="RHW47310.1"/>
    <property type="molecule type" value="Genomic_DNA"/>
</dbReference>
<evidence type="ECO:0000256" key="4">
    <source>
        <dbReference type="ARBA" id="ARBA00016090"/>
    </source>
</evidence>
<dbReference type="InterPro" id="IPR047084">
    <property type="entry name" value="GFAT_N"/>
</dbReference>
<proteinExistence type="inferred from homology"/>
<dbReference type="FunFam" id="3.60.20.10:FF:000006">
    <property type="entry name" value="Glutamine--fructose-6-phosphate aminotransferase [isomerizing]"/>
    <property type="match status" value="1"/>
</dbReference>
<organism evidence="13 14">
    <name type="scientific">Bombilactobacillus bombi</name>
    <dbReference type="NCBI Taxonomy" id="1303590"/>
    <lineage>
        <taxon>Bacteria</taxon>
        <taxon>Bacillati</taxon>
        <taxon>Bacillota</taxon>
        <taxon>Bacilli</taxon>
        <taxon>Lactobacillales</taxon>
        <taxon>Lactobacillaceae</taxon>
        <taxon>Bombilactobacillus</taxon>
    </lineage>
</organism>
<dbReference type="FunFam" id="3.40.50.10490:FF:000001">
    <property type="entry name" value="Glutamine--fructose-6-phosphate aminotransferase [isomerizing]"/>
    <property type="match status" value="1"/>
</dbReference>
<dbReference type="GO" id="GO:0006047">
    <property type="term" value="P:UDP-N-acetylglucosamine metabolic process"/>
    <property type="evidence" value="ECO:0007669"/>
    <property type="project" value="TreeGrafter"/>
</dbReference>
<dbReference type="InterPro" id="IPR001347">
    <property type="entry name" value="SIS_dom"/>
</dbReference>
<dbReference type="SUPFAM" id="SSF56235">
    <property type="entry name" value="N-terminal nucleophile aminohydrolases (Ntn hydrolases)"/>
    <property type="match status" value="1"/>
</dbReference>
<evidence type="ECO:0000256" key="9">
    <source>
        <dbReference type="ARBA" id="ARBA00022962"/>
    </source>
</evidence>
<keyword evidence="8" id="KW-0677">Repeat</keyword>
<feature type="initiator methionine" description="Removed" evidence="10">
    <location>
        <position position="1"/>
    </location>
</feature>
<dbReference type="InterPro" id="IPR029055">
    <property type="entry name" value="Ntn_hydrolases_N"/>
</dbReference>
<evidence type="ECO:0000256" key="10">
    <source>
        <dbReference type="HAMAP-Rule" id="MF_00164"/>
    </source>
</evidence>
<dbReference type="PROSITE" id="PS51278">
    <property type="entry name" value="GATASE_TYPE_2"/>
    <property type="match status" value="1"/>
</dbReference>
<name>A0A3R6W6Q0_9LACO</name>
<dbReference type="GO" id="GO:0004360">
    <property type="term" value="F:glutamine-fructose-6-phosphate transaminase (isomerizing) activity"/>
    <property type="evidence" value="ECO:0007669"/>
    <property type="project" value="UniProtKB-UniRule"/>
</dbReference>
<evidence type="ECO:0000256" key="5">
    <source>
        <dbReference type="ARBA" id="ARBA00022490"/>
    </source>
</evidence>
<dbReference type="InterPro" id="IPR046348">
    <property type="entry name" value="SIS_dom_sf"/>
</dbReference>
<dbReference type="InterPro" id="IPR035490">
    <property type="entry name" value="GlmS/FrlB_SIS"/>
</dbReference>
<feature type="domain" description="SIS" evidence="12">
    <location>
        <begin position="284"/>
        <end position="423"/>
    </location>
</feature>
<comment type="catalytic activity">
    <reaction evidence="1 10">
        <text>D-fructose 6-phosphate + L-glutamine = D-glucosamine 6-phosphate + L-glutamate</text>
        <dbReference type="Rhea" id="RHEA:13237"/>
        <dbReference type="ChEBI" id="CHEBI:29985"/>
        <dbReference type="ChEBI" id="CHEBI:58359"/>
        <dbReference type="ChEBI" id="CHEBI:58725"/>
        <dbReference type="ChEBI" id="CHEBI:61527"/>
        <dbReference type="EC" id="2.6.1.16"/>
    </reaction>
</comment>
<dbReference type="Gene3D" id="3.40.50.10490">
    <property type="entry name" value="Glucose-6-phosphate isomerase like protein, domain 1"/>
    <property type="match status" value="2"/>
</dbReference>
<evidence type="ECO:0000256" key="1">
    <source>
        <dbReference type="ARBA" id="ARBA00001031"/>
    </source>
</evidence>
<evidence type="ECO:0000256" key="2">
    <source>
        <dbReference type="ARBA" id="ARBA00004496"/>
    </source>
</evidence>
<dbReference type="GO" id="GO:0006487">
    <property type="term" value="P:protein N-linked glycosylation"/>
    <property type="evidence" value="ECO:0007669"/>
    <property type="project" value="TreeGrafter"/>
</dbReference>
<evidence type="ECO:0000313" key="14">
    <source>
        <dbReference type="Proteomes" id="UP000284822"/>
    </source>
</evidence>
<comment type="subunit">
    <text evidence="10">Homodimer.</text>
</comment>
<dbReference type="CDD" id="cd00714">
    <property type="entry name" value="GFAT"/>
    <property type="match status" value="1"/>
</dbReference>
<dbReference type="Pfam" id="PF01380">
    <property type="entry name" value="SIS"/>
    <property type="match status" value="2"/>
</dbReference>